<name>A0AC55DW71_ECHTE</name>
<protein>
    <submittedName>
        <fullName evidence="2">Tumor necrosis factor ligand superfamily member 9</fullName>
    </submittedName>
</protein>
<keyword evidence="1" id="KW-1185">Reference proteome</keyword>
<evidence type="ECO:0000313" key="1">
    <source>
        <dbReference type="Proteomes" id="UP000694863"/>
    </source>
</evidence>
<proteinExistence type="predicted"/>
<organism evidence="1 2">
    <name type="scientific">Echinops telfairi</name>
    <name type="common">Lesser hedgehog tenrec</name>
    <dbReference type="NCBI Taxonomy" id="9371"/>
    <lineage>
        <taxon>Eukaryota</taxon>
        <taxon>Metazoa</taxon>
        <taxon>Chordata</taxon>
        <taxon>Craniata</taxon>
        <taxon>Vertebrata</taxon>
        <taxon>Euteleostomi</taxon>
        <taxon>Mammalia</taxon>
        <taxon>Eutheria</taxon>
        <taxon>Afrotheria</taxon>
        <taxon>Tenrecidae</taxon>
        <taxon>Tenrecinae</taxon>
        <taxon>Echinops</taxon>
    </lineage>
</organism>
<reference evidence="2" key="1">
    <citation type="submission" date="2025-08" db="UniProtKB">
        <authorList>
            <consortium name="RefSeq"/>
        </authorList>
    </citation>
    <scope>IDENTIFICATION</scope>
</reference>
<sequence>MRDLTAAAPDPEAPPPAPCARACRPLDWLLGLALLLLTAAWAACAVRSWAAPAAASPRPLTGPAPSLGTPRSNHPKDGFAQLVASNVLLTNGTLLWHSDQGLAGVFLAGDLRYEERDRQLVVEEAGVYEVFLHLELQRVLASDYGGYEDSDRPGWVSADLRLQPGRSSALTLRVALPAASSDLAEGSRNRLLRLRAGQRLSVHLRTSATAHPTWQLAQGATVLSLFRVATGDPSEPRLPWPRPT</sequence>
<accession>A0AC55DW71</accession>
<dbReference type="Proteomes" id="UP000694863">
    <property type="component" value="Unplaced"/>
</dbReference>
<gene>
    <name evidence="2" type="primary">TNFSF9</name>
</gene>
<dbReference type="RefSeq" id="XP_045155998.1">
    <property type="nucleotide sequence ID" value="XM_045300063.1"/>
</dbReference>
<evidence type="ECO:0000313" key="2">
    <source>
        <dbReference type="RefSeq" id="XP_045155998.1"/>
    </source>
</evidence>